<name>A0A0Q2XF67_MYCGO</name>
<sequence>MKPPGGLHTWAPPHAQNPPRPGQPYMPAPGAPGWEPARQAPNPKRRKALWITLAAGAAVVVTVAIVLVLTLAGGGPGNGGAASAGDAVKGYLAALARGDAEVALSYGVDQPASKQFLTNEILKKQIAQWPISNIRILSDDSSGLGMGRVHVVANFGDTNSDTTLYVKKDHGSWKLDAAAIKLDGQHFATSGNAAAKTMTFFGKPVADGTVYVFPGWIDIGSTNPYLTVSAKPVLLDQLPLSGGAWMSPEIALSDTGKAAVKDSFNAAMAACQHSNLLTPPGCPVQLDSYDTRTLVDGTVSWGPPDTSAMDFSRFDPYRLTVHFSGKVTVPITAATRKGGTETATASQFLYGAADMAKTPPALTFD</sequence>
<comment type="caution">
    <text evidence="3">The sequence shown here is derived from an EMBL/GenBank/DDBJ whole genome shotgun (WGS) entry which is preliminary data.</text>
</comment>
<proteinExistence type="predicted"/>
<feature type="transmembrane region" description="Helical" evidence="2">
    <location>
        <begin position="48"/>
        <end position="72"/>
    </location>
</feature>
<feature type="region of interest" description="Disordered" evidence="1">
    <location>
        <begin position="1"/>
        <end position="41"/>
    </location>
</feature>
<feature type="compositionally biased region" description="Pro residues" evidence="1">
    <location>
        <begin position="15"/>
        <end position="30"/>
    </location>
</feature>
<dbReference type="AlphaFoldDB" id="A0A0Q2XF67"/>
<protein>
    <submittedName>
        <fullName evidence="3">Uncharacterized protein</fullName>
    </submittedName>
</protein>
<accession>A0A0Q2XF67</accession>
<dbReference type="EMBL" id="LKTM01000063">
    <property type="protein sequence ID" value="KQH79844.1"/>
    <property type="molecule type" value="Genomic_DNA"/>
</dbReference>
<dbReference type="Proteomes" id="UP000051677">
    <property type="component" value="Unassembled WGS sequence"/>
</dbReference>
<keyword evidence="2" id="KW-1133">Transmembrane helix</keyword>
<evidence type="ECO:0000313" key="3">
    <source>
        <dbReference type="EMBL" id="KQH79844.1"/>
    </source>
</evidence>
<keyword evidence="2" id="KW-0812">Transmembrane</keyword>
<keyword evidence="2" id="KW-0472">Membrane</keyword>
<reference evidence="3 4" key="1">
    <citation type="submission" date="2015-10" db="EMBL/GenBank/DDBJ databases">
        <title>Mycobacterium gordonae draft genome assembly.</title>
        <authorList>
            <person name="Ustinova V."/>
            <person name="Smirnova T."/>
            <person name="Blagodatskikh K."/>
            <person name="Varlamov D."/>
            <person name="Larionova E."/>
            <person name="Chernousova L."/>
        </authorList>
    </citation>
    <scope>NUCLEOTIDE SEQUENCE [LARGE SCALE GENOMIC DNA]</scope>
    <source>
        <strain evidence="3 4">CTRI 14-8773</strain>
    </source>
</reference>
<gene>
    <name evidence="3" type="ORF">AO501_10630</name>
</gene>
<evidence type="ECO:0000313" key="4">
    <source>
        <dbReference type="Proteomes" id="UP000051677"/>
    </source>
</evidence>
<evidence type="ECO:0000256" key="1">
    <source>
        <dbReference type="SAM" id="MobiDB-lite"/>
    </source>
</evidence>
<organism evidence="3 4">
    <name type="scientific">Mycobacterium gordonae</name>
    <dbReference type="NCBI Taxonomy" id="1778"/>
    <lineage>
        <taxon>Bacteria</taxon>
        <taxon>Bacillati</taxon>
        <taxon>Actinomycetota</taxon>
        <taxon>Actinomycetes</taxon>
        <taxon>Mycobacteriales</taxon>
        <taxon>Mycobacteriaceae</taxon>
        <taxon>Mycobacterium</taxon>
    </lineage>
</organism>
<evidence type="ECO:0000256" key="2">
    <source>
        <dbReference type="SAM" id="Phobius"/>
    </source>
</evidence>
<dbReference type="RefSeq" id="WP_197419790.1">
    <property type="nucleotide sequence ID" value="NZ_LKTM01000063.1"/>
</dbReference>